<comment type="caution">
    <text evidence="15">The sequence shown here is derived from an EMBL/GenBank/DDBJ whole genome shotgun (WGS) entry which is preliminary data.</text>
</comment>
<dbReference type="AlphaFoldDB" id="A0A0G0VDS8"/>
<dbReference type="PANTHER" id="PTHR43096">
    <property type="entry name" value="DNAJ HOMOLOG 1, MITOCHONDRIAL-RELATED"/>
    <property type="match status" value="1"/>
</dbReference>
<dbReference type="InterPro" id="IPR012724">
    <property type="entry name" value="DnaJ"/>
</dbReference>
<dbReference type="PROSITE" id="PS50076">
    <property type="entry name" value="DNAJ_2"/>
    <property type="match status" value="1"/>
</dbReference>
<dbReference type="GO" id="GO:0042026">
    <property type="term" value="P:protein refolding"/>
    <property type="evidence" value="ECO:0007669"/>
    <property type="project" value="TreeGrafter"/>
</dbReference>
<feature type="binding site" evidence="11">
    <location>
        <position position="162"/>
    </location>
    <ligand>
        <name>Zn(2+)</name>
        <dbReference type="ChEBI" id="CHEBI:29105"/>
        <label>2</label>
    </ligand>
</feature>
<dbReference type="SMART" id="SM00271">
    <property type="entry name" value="DnaJ"/>
    <property type="match status" value="1"/>
</dbReference>
<feature type="binding site" evidence="11">
    <location>
        <position position="188"/>
    </location>
    <ligand>
        <name>Zn(2+)</name>
        <dbReference type="ChEBI" id="CHEBI:29105"/>
        <label>2</label>
    </ligand>
</feature>
<comment type="similarity">
    <text evidence="9 11">Belongs to the DnaJ family.</text>
</comment>
<dbReference type="CDD" id="cd10719">
    <property type="entry name" value="DnaJ_zf"/>
    <property type="match status" value="1"/>
</dbReference>
<evidence type="ECO:0000256" key="11">
    <source>
        <dbReference type="HAMAP-Rule" id="MF_01152"/>
    </source>
</evidence>
<dbReference type="PROSITE" id="PS51188">
    <property type="entry name" value="ZF_CR"/>
    <property type="match status" value="1"/>
</dbReference>
<dbReference type="Pfam" id="PF00684">
    <property type="entry name" value="DnaJ_CXXCXGXG"/>
    <property type="match status" value="1"/>
</dbReference>
<dbReference type="Gene3D" id="2.10.230.10">
    <property type="entry name" value="Heat shock protein DnaJ, cysteine-rich domain"/>
    <property type="match status" value="1"/>
</dbReference>
<dbReference type="SUPFAM" id="SSF49493">
    <property type="entry name" value="HSP40/DnaJ peptide-binding domain"/>
    <property type="match status" value="2"/>
</dbReference>
<sequence length="350" mass="37973">MSKDYYKILNVDKGASKDEIKKAFRKLAHEHHPDKGGDEAKFKEVNEAYQVLSDETKRSQYDQFGSNFDQAGAGGFGGFGQGFGGGVNMDDLGDMFGSFFGGGFGGGRQRAQAQGQHIQVDLQLTFKEAIFGTEKEIQITKNSACDRCGGVGAEPGTSMKTCDACAGSGVWERVQQTILGSIKTRTACESCHGQGEIPNTKCSTCNGSGIEYKKKSLRVEIPSGVESGMKIRVRGQGEAITGGSAGDLYVVLYVKTDPRFERIGENIYTHHKIGFTQAALGDEIEVETLDGRVKLKVPAGTQSGDKLRLRGKGVPRARARGDMIVVIQIVTPRKVSRKEKKLFEELNLIE</sequence>
<dbReference type="InterPro" id="IPR001623">
    <property type="entry name" value="DnaJ_domain"/>
</dbReference>
<evidence type="ECO:0000256" key="5">
    <source>
        <dbReference type="ARBA" id="ARBA00022771"/>
    </source>
</evidence>
<dbReference type="GO" id="GO:0005524">
    <property type="term" value="F:ATP binding"/>
    <property type="evidence" value="ECO:0007669"/>
    <property type="project" value="InterPro"/>
</dbReference>
<dbReference type="GO" id="GO:0005737">
    <property type="term" value="C:cytoplasm"/>
    <property type="evidence" value="ECO:0007669"/>
    <property type="project" value="UniProtKB-SubCell"/>
</dbReference>
<evidence type="ECO:0000256" key="1">
    <source>
        <dbReference type="ARBA" id="ARBA00022490"/>
    </source>
</evidence>
<dbReference type="GO" id="GO:0031072">
    <property type="term" value="F:heat shock protein binding"/>
    <property type="evidence" value="ECO:0007669"/>
    <property type="project" value="InterPro"/>
</dbReference>
<evidence type="ECO:0000256" key="4">
    <source>
        <dbReference type="ARBA" id="ARBA00022737"/>
    </source>
</evidence>
<dbReference type="CDD" id="cd06257">
    <property type="entry name" value="DnaJ"/>
    <property type="match status" value="1"/>
</dbReference>
<name>A0A0G0VDS8_9BACT</name>
<keyword evidence="8 11" id="KW-0143">Chaperone</keyword>
<feature type="binding site" evidence="11">
    <location>
        <position position="205"/>
    </location>
    <ligand>
        <name>Zn(2+)</name>
        <dbReference type="ChEBI" id="CHEBI:29105"/>
        <label>1</label>
    </ligand>
</feature>
<evidence type="ECO:0000256" key="10">
    <source>
        <dbReference type="ARBA" id="ARBA00067609"/>
    </source>
</evidence>
<keyword evidence="3 11" id="KW-0479">Metal-binding</keyword>
<feature type="repeat" description="CXXCXGXG motif" evidence="11">
    <location>
        <begin position="202"/>
        <end position="209"/>
    </location>
</feature>
<evidence type="ECO:0000256" key="7">
    <source>
        <dbReference type="ARBA" id="ARBA00023016"/>
    </source>
</evidence>
<keyword evidence="5 11" id="KW-0863">Zinc-finger</keyword>
<feature type="binding site" evidence="11">
    <location>
        <position position="145"/>
    </location>
    <ligand>
        <name>Zn(2+)</name>
        <dbReference type="ChEBI" id="CHEBI:29105"/>
        <label>1</label>
    </ligand>
</feature>
<dbReference type="PATRIC" id="fig|1618983.3.peg.542"/>
<keyword evidence="4 11" id="KW-0677">Repeat</keyword>
<dbReference type="FunFam" id="2.10.230.10:FF:000002">
    <property type="entry name" value="Molecular chaperone DnaJ"/>
    <property type="match status" value="1"/>
</dbReference>
<feature type="repeat" description="CXXCXGXG motif" evidence="11">
    <location>
        <begin position="145"/>
        <end position="152"/>
    </location>
</feature>
<comment type="cofactor">
    <cofactor evidence="11">
        <name>Zn(2+)</name>
        <dbReference type="ChEBI" id="CHEBI:29105"/>
    </cofactor>
    <text evidence="11">Binds 2 Zn(2+) ions per monomer.</text>
</comment>
<dbReference type="NCBIfam" id="TIGR02349">
    <property type="entry name" value="DnaJ_bact"/>
    <property type="match status" value="1"/>
</dbReference>
<protein>
    <recommendedName>
        <fullName evidence="10 11">Chaperone protein DnaJ</fullName>
    </recommendedName>
</protein>
<feature type="binding site" evidence="11">
    <location>
        <position position="165"/>
    </location>
    <ligand>
        <name>Zn(2+)</name>
        <dbReference type="ChEBI" id="CHEBI:29105"/>
        <label>2</label>
    </ligand>
</feature>
<dbReference type="Gene3D" id="1.10.287.110">
    <property type="entry name" value="DnaJ domain"/>
    <property type="match status" value="1"/>
</dbReference>
<dbReference type="Pfam" id="PF01556">
    <property type="entry name" value="DnaJ_C"/>
    <property type="match status" value="1"/>
</dbReference>
<evidence type="ECO:0000256" key="12">
    <source>
        <dbReference type="PROSITE-ProRule" id="PRU00546"/>
    </source>
</evidence>
<feature type="binding site" evidence="11">
    <location>
        <position position="148"/>
    </location>
    <ligand>
        <name>Zn(2+)</name>
        <dbReference type="ChEBI" id="CHEBI:29105"/>
        <label>1</label>
    </ligand>
</feature>
<feature type="domain" description="J" evidence="13">
    <location>
        <begin position="4"/>
        <end position="65"/>
    </location>
</feature>
<dbReference type="CDD" id="cd10747">
    <property type="entry name" value="DnaJ_C"/>
    <property type="match status" value="1"/>
</dbReference>
<dbReference type="InterPro" id="IPR008971">
    <property type="entry name" value="HSP40/DnaJ_pept-bd"/>
</dbReference>
<dbReference type="SUPFAM" id="SSF57938">
    <property type="entry name" value="DnaJ/Hsp40 cysteine-rich domain"/>
    <property type="match status" value="1"/>
</dbReference>
<dbReference type="PROSITE" id="PS00636">
    <property type="entry name" value="DNAJ_1"/>
    <property type="match status" value="1"/>
</dbReference>
<gene>
    <name evidence="11" type="primary">dnaJ</name>
    <name evidence="15" type="ORF">UU50_C0011G0028</name>
</gene>
<dbReference type="EMBL" id="LCAW01000011">
    <property type="protein sequence ID" value="KKR99049.1"/>
    <property type="molecule type" value="Genomic_DNA"/>
</dbReference>
<dbReference type="InterPro" id="IPR036869">
    <property type="entry name" value="J_dom_sf"/>
</dbReference>
<evidence type="ECO:0000313" key="16">
    <source>
        <dbReference type="Proteomes" id="UP000033930"/>
    </source>
</evidence>
<keyword evidence="2 11" id="KW-0235">DNA replication</keyword>
<evidence type="ECO:0000259" key="13">
    <source>
        <dbReference type="PROSITE" id="PS50076"/>
    </source>
</evidence>
<evidence type="ECO:0000313" key="15">
    <source>
        <dbReference type="EMBL" id="KKR99049.1"/>
    </source>
</evidence>
<dbReference type="Proteomes" id="UP000033930">
    <property type="component" value="Unassembled WGS sequence"/>
</dbReference>
<feature type="binding site" evidence="11">
    <location>
        <position position="191"/>
    </location>
    <ligand>
        <name>Zn(2+)</name>
        <dbReference type="ChEBI" id="CHEBI:29105"/>
        <label>2</label>
    </ligand>
</feature>
<accession>A0A0G0VDS8</accession>
<keyword evidence="7 11" id="KW-0346">Stress response</keyword>
<dbReference type="HAMAP" id="MF_01152">
    <property type="entry name" value="DnaJ"/>
    <property type="match status" value="1"/>
</dbReference>
<dbReference type="InterPro" id="IPR036410">
    <property type="entry name" value="HSP_DnaJ_Cys-rich_dom_sf"/>
</dbReference>
<evidence type="ECO:0000256" key="2">
    <source>
        <dbReference type="ARBA" id="ARBA00022705"/>
    </source>
</evidence>
<keyword evidence="1 11" id="KW-0963">Cytoplasm</keyword>
<reference evidence="15 16" key="1">
    <citation type="journal article" date="2015" name="Nature">
        <title>rRNA introns, odd ribosomes, and small enigmatic genomes across a large radiation of phyla.</title>
        <authorList>
            <person name="Brown C.T."/>
            <person name="Hug L.A."/>
            <person name="Thomas B.C."/>
            <person name="Sharon I."/>
            <person name="Castelle C.J."/>
            <person name="Singh A."/>
            <person name="Wilkins M.J."/>
            <person name="Williams K.H."/>
            <person name="Banfield J.F."/>
        </authorList>
    </citation>
    <scope>NUCLEOTIDE SEQUENCE [LARGE SCALE GENOMIC DNA]</scope>
</reference>
<feature type="zinc finger region" description="CR-type" evidence="12">
    <location>
        <begin position="132"/>
        <end position="214"/>
    </location>
</feature>
<feature type="domain" description="CR-type" evidence="14">
    <location>
        <begin position="132"/>
        <end position="214"/>
    </location>
</feature>
<comment type="domain">
    <text evidence="11">The J domain is necessary and sufficient to stimulate DnaK ATPase activity. Zinc center 1 plays an important role in the autonomous, DnaK-independent chaperone activity of DnaJ. Zinc center 2 is essential for interaction with DnaK and for DnaJ activity.</text>
</comment>
<organism evidence="15 16">
    <name type="scientific">Candidatus Uhrbacteria bacterium GW2011_GWC1_41_20</name>
    <dbReference type="NCBI Taxonomy" id="1618983"/>
    <lineage>
        <taxon>Bacteria</taxon>
        <taxon>Candidatus Uhriibacteriota</taxon>
    </lineage>
</organism>
<dbReference type="PANTHER" id="PTHR43096:SF48">
    <property type="entry name" value="CHAPERONE PROTEIN DNAJ"/>
    <property type="match status" value="1"/>
</dbReference>
<dbReference type="Pfam" id="PF00226">
    <property type="entry name" value="DnaJ"/>
    <property type="match status" value="1"/>
</dbReference>
<dbReference type="GO" id="GO:0051082">
    <property type="term" value="F:unfolded protein binding"/>
    <property type="evidence" value="ECO:0007669"/>
    <property type="project" value="UniProtKB-UniRule"/>
</dbReference>
<dbReference type="GO" id="GO:0008270">
    <property type="term" value="F:zinc ion binding"/>
    <property type="evidence" value="ECO:0007669"/>
    <property type="project" value="UniProtKB-UniRule"/>
</dbReference>
<evidence type="ECO:0000256" key="6">
    <source>
        <dbReference type="ARBA" id="ARBA00022833"/>
    </source>
</evidence>
<comment type="subcellular location">
    <subcellularLocation>
        <location evidence="11">Cytoplasm</location>
    </subcellularLocation>
</comment>
<comment type="function">
    <text evidence="11">Participates actively in the response to hyperosmotic and heat shock by preventing the aggregation of stress-denatured proteins and by disaggregating proteins, also in an autonomous, DnaK-independent fashion. Unfolded proteins bind initially to DnaJ; upon interaction with the DnaJ-bound protein, DnaK hydrolyzes its bound ATP, resulting in the formation of a stable complex. GrpE releases ADP from DnaK; ATP binding to DnaK triggers the release of the substrate protein, thus completing the reaction cycle. Several rounds of ATP-dependent interactions between DnaJ, DnaK and GrpE are required for fully efficient folding. Also involved, together with DnaK and GrpE, in the DNA replication of plasmids through activation of initiation proteins.</text>
</comment>
<dbReference type="GO" id="GO:0009408">
    <property type="term" value="P:response to heat"/>
    <property type="evidence" value="ECO:0007669"/>
    <property type="project" value="InterPro"/>
</dbReference>
<keyword evidence="6 11" id="KW-0862">Zinc</keyword>
<dbReference type="NCBIfam" id="NF008035">
    <property type="entry name" value="PRK10767.1"/>
    <property type="match status" value="1"/>
</dbReference>
<evidence type="ECO:0000256" key="8">
    <source>
        <dbReference type="ARBA" id="ARBA00023186"/>
    </source>
</evidence>
<dbReference type="Gene3D" id="2.60.260.20">
    <property type="entry name" value="Urease metallochaperone UreE, N-terminal domain"/>
    <property type="match status" value="2"/>
</dbReference>
<dbReference type="InterPro" id="IPR001305">
    <property type="entry name" value="HSP_DnaJ_Cys-rich_dom"/>
</dbReference>
<evidence type="ECO:0000256" key="9">
    <source>
        <dbReference type="ARBA" id="ARBA00061004"/>
    </source>
</evidence>
<dbReference type="SUPFAM" id="SSF46565">
    <property type="entry name" value="Chaperone J-domain"/>
    <property type="match status" value="1"/>
</dbReference>
<evidence type="ECO:0000259" key="14">
    <source>
        <dbReference type="PROSITE" id="PS51188"/>
    </source>
</evidence>
<proteinExistence type="inferred from homology"/>
<dbReference type="InterPro" id="IPR018253">
    <property type="entry name" value="DnaJ_domain_CS"/>
</dbReference>
<dbReference type="GO" id="GO:0006260">
    <property type="term" value="P:DNA replication"/>
    <property type="evidence" value="ECO:0007669"/>
    <property type="project" value="UniProtKB-KW"/>
</dbReference>
<dbReference type="InterPro" id="IPR002939">
    <property type="entry name" value="DnaJ_C"/>
</dbReference>
<dbReference type="FunFam" id="2.60.260.20:FF:000005">
    <property type="entry name" value="Chaperone protein dnaJ 1, mitochondrial"/>
    <property type="match status" value="1"/>
</dbReference>
<feature type="repeat" description="CXXCXGXG motif" evidence="11">
    <location>
        <begin position="162"/>
        <end position="169"/>
    </location>
</feature>
<feature type="binding site" evidence="11">
    <location>
        <position position="202"/>
    </location>
    <ligand>
        <name>Zn(2+)</name>
        <dbReference type="ChEBI" id="CHEBI:29105"/>
        <label>1</label>
    </ligand>
</feature>
<evidence type="ECO:0000256" key="3">
    <source>
        <dbReference type="ARBA" id="ARBA00022723"/>
    </source>
</evidence>
<dbReference type="PRINTS" id="PR00625">
    <property type="entry name" value="JDOMAIN"/>
</dbReference>
<feature type="repeat" description="CXXCXGXG motif" evidence="11">
    <location>
        <begin position="188"/>
        <end position="195"/>
    </location>
</feature>
<comment type="subunit">
    <text evidence="11">Homodimer.</text>
</comment>